<feature type="compositionally biased region" description="Acidic residues" evidence="1">
    <location>
        <begin position="173"/>
        <end position="188"/>
    </location>
</feature>
<feature type="compositionally biased region" description="Basic and acidic residues" evidence="1">
    <location>
        <begin position="393"/>
        <end position="409"/>
    </location>
</feature>
<feature type="compositionally biased region" description="Polar residues" evidence="1">
    <location>
        <begin position="33"/>
        <end position="46"/>
    </location>
</feature>
<dbReference type="Pfam" id="PF23030">
    <property type="entry name" value="SCAF11-like_C"/>
    <property type="match status" value="1"/>
</dbReference>
<keyword evidence="4" id="KW-1185">Reference proteome</keyword>
<dbReference type="EMBL" id="OU466861">
    <property type="protein sequence ID" value="CAH2064425.1"/>
    <property type="molecule type" value="Genomic_DNA"/>
</dbReference>
<feature type="region of interest" description="Disordered" evidence="1">
    <location>
        <begin position="287"/>
        <end position="409"/>
    </location>
</feature>
<dbReference type="InterPro" id="IPR057031">
    <property type="entry name" value="SFR19-like_C"/>
</dbReference>
<sequence length="493" mass="53815">MSFINPLSMRCSDVDSVTLQQNHAVTRPPPPGQTQLTTMSGTTQSYTNLYPSSQGETQTARGISQQFHCHLPPPVSMLPPPPLLPPGTLPLMQALPHPFHPLPSFPLSAPARSLEPPGMMPLPPPPPGKPQAAKHVCENGVALEDAKSLTESSNHCDESSPPHEIASPSCSDPDIEMEDDITLPEDENYTSQPLNCGSHQVPGAYLNTEQPLPETDSITGVAMNFQTELLPLSKPYAQMHQDTDDGSRQASSSPYSGRAKIVPERVLGDMYDPFVDSFEPASVKVEHEPVHYSYTEPKASISSNRPVNMEENNLGVDKQALSESDVTGRVSVSSNKPPDVEENITVDGAVVSGDDDEFGENAENGREGNSHETGTPDSHDENPKANNNVCEGDSTRKKSRGDPKEKDSSRSMKLFKVVLTKFVKDLLKPSWRQGNMSKEAFKTIVKRAVDKVSNSMEGRRVPKSRAKIDKYIGTSQHKLTKLVMGYVDKYVKA</sequence>
<protein>
    <recommendedName>
        <fullName evidence="2">SFR19-like C-terminal domain-containing protein</fullName>
    </recommendedName>
</protein>
<feature type="domain" description="SFR19-like C-terminal" evidence="2">
    <location>
        <begin position="421"/>
        <end position="478"/>
    </location>
</feature>
<dbReference type="Proteomes" id="UP000836841">
    <property type="component" value="Chromosome 5"/>
</dbReference>
<feature type="compositionally biased region" description="Polar residues" evidence="1">
    <location>
        <begin position="321"/>
        <end position="336"/>
    </location>
</feature>
<proteinExistence type="predicted"/>
<dbReference type="AlphaFoldDB" id="A0AAU9SJ49"/>
<accession>A0AAU9SJ49</accession>
<dbReference type="PANTHER" id="PTHR36886">
    <property type="entry name" value="PROTEIN FRIGIDA-ESSENTIAL 1"/>
    <property type="match status" value="1"/>
</dbReference>
<reference evidence="3 4" key="1">
    <citation type="submission" date="2022-03" db="EMBL/GenBank/DDBJ databases">
        <authorList>
            <person name="Nunn A."/>
            <person name="Chopra R."/>
            <person name="Nunn A."/>
            <person name="Contreras Garrido A."/>
        </authorList>
    </citation>
    <scope>NUCLEOTIDE SEQUENCE [LARGE SCALE GENOMIC DNA]</scope>
</reference>
<dbReference type="InterPro" id="IPR052650">
    <property type="entry name" value="Zinc_finger_CCCH"/>
</dbReference>
<dbReference type="PANTHER" id="PTHR36886:SF7">
    <property type="entry name" value="EXPRESSED PROTEIN"/>
    <property type="match status" value="1"/>
</dbReference>
<evidence type="ECO:0000313" key="4">
    <source>
        <dbReference type="Proteomes" id="UP000836841"/>
    </source>
</evidence>
<name>A0AAU9SJ49_THLAR</name>
<feature type="compositionally biased region" description="Polar residues" evidence="1">
    <location>
        <begin position="189"/>
        <end position="198"/>
    </location>
</feature>
<feature type="compositionally biased region" description="Basic and acidic residues" evidence="1">
    <location>
        <begin position="146"/>
        <end position="161"/>
    </location>
</feature>
<feature type="region of interest" description="Disordered" evidence="1">
    <location>
        <begin position="235"/>
        <end position="261"/>
    </location>
</feature>
<organism evidence="3 4">
    <name type="scientific">Thlaspi arvense</name>
    <name type="common">Field penny-cress</name>
    <dbReference type="NCBI Taxonomy" id="13288"/>
    <lineage>
        <taxon>Eukaryota</taxon>
        <taxon>Viridiplantae</taxon>
        <taxon>Streptophyta</taxon>
        <taxon>Embryophyta</taxon>
        <taxon>Tracheophyta</taxon>
        <taxon>Spermatophyta</taxon>
        <taxon>Magnoliopsida</taxon>
        <taxon>eudicotyledons</taxon>
        <taxon>Gunneridae</taxon>
        <taxon>Pentapetalae</taxon>
        <taxon>rosids</taxon>
        <taxon>malvids</taxon>
        <taxon>Brassicales</taxon>
        <taxon>Brassicaceae</taxon>
        <taxon>Thlaspideae</taxon>
        <taxon>Thlaspi</taxon>
    </lineage>
</organism>
<evidence type="ECO:0000259" key="2">
    <source>
        <dbReference type="Pfam" id="PF23030"/>
    </source>
</evidence>
<feature type="region of interest" description="Disordered" evidence="1">
    <location>
        <begin position="146"/>
        <end position="213"/>
    </location>
</feature>
<evidence type="ECO:0000256" key="1">
    <source>
        <dbReference type="SAM" id="MobiDB-lite"/>
    </source>
</evidence>
<gene>
    <name evidence="3" type="ORF">TAV2_LOCUS15335</name>
</gene>
<evidence type="ECO:0000313" key="3">
    <source>
        <dbReference type="EMBL" id="CAH2064425.1"/>
    </source>
</evidence>
<feature type="region of interest" description="Disordered" evidence="1">
    <location>
        <begin position="23"/>
        <end position="46"/>
    </location>
</feature>